<dbReference type="OrthoDB" id="5431649at2"/>
<dbReference type="STRING" id="177439.DP2688"/>
<evidence type="ECO:0000313" key="1">
    <source>
        <dbReference type="EMBL" id="CAG37417.1"/>
    </source>
</evidence>
<dbReference type="RefSeq" id="WP_011189929.1">
    <property type="nucleotide sequence ID" value="NC_006138.1"/>
</dbReference>
<sequence>MAPRSTHQRLQRLHELLLEERDCAKKLNINGMLAVVREKEDLIQILSGGTAIDDSSKPLAEKVRDENRRNAFLFKTTLGWIRATMEFLSKKTVMNTYSAAAVTVPAGTNGRILSGKI</sequence>
<dbReference type="EMBL" id="CR522870">
    <property type="protein sequence ID" value="CAG37417.1"/>
    <property type="molecule type" value="Genomic_DNA"/>
</dbReference>
<dbReference type="Proteomes" id="UP000000602">
    <property type="component" value="Chromosome"/>
</dbReference>
<organism evidence="1 2">
    <name type="scientific">Desulfotalea psychrophila (strain LSv54 / DSM 12343)</name>
    <dbReference type="NCBI Taxonomy" id="177439"/>
    <lineage>
        <taxon>Bacteria</taxon>
        <taxon>Pseudomonadati</taxon>
        <taxon>Thermodesulfobacteriota</taxon>
        <taxon>Desulfobulbia</taxon>
        <taxon>Desulfobulbales</taxon>
        <taxon>Desulfocapsaceae</taxon>
        <taxon>Desulfotalea</taxon>
    </lineage>
</organism>
<dbReference type="InterPro" id="IPR036679">
    <property type="entry name" value="FlgN-like_sf"/>
</dbReference>
<dbReference type="SUPFAM" id="SSF140566">
    <property type="entry name" value="FlgN-like"/>
    <property type="match status" value="1"/>
</dbReference>
<dbReference type="eggNOG" id="ENOG502ZJPS">
    <property type="taxonomic scope" value="Bacteria"/>
</dbReference>
<reference evidence="2" key="1">
    <citation type="journal article" date="2004" name="Environ. Microbiol.">
        <title>The genome of Desulfotalea psychrophila, a sulfate-reducing bacterium from permanently cold Arctic sediments.</title>
        <authorList>
            <person name="Rabus R."/>
            <person name="Ruepp A."/>
            <person name="Frickey T."/>
            <person name="Rattei T."/>
            <person name="Fartmann B."/>
            <person name="Stark M."/>
            <person name="Bauer M."/>
            <person name="Zibat A."/>
            <person name="Lombardot T."/>
            <person name="Becker I."/>
            <person name="Amann J."/>
            <person name="Gellner K."/>
            <person name="Teeling H."/>
            <person name="Leuschner W.D."/>
            <person name="Gloeckner F.-O."/>
            <person name="Lupas A.N."/>
            <person name="Amann R."/>
            <person name="Klenk H.-P."/>
        </authorList>
    </citation>
    <scope>NUCLEOTIDE SEQUENCE [LARGE SCALE GENOMIC DNA]</scope>
    <source>
        <strain evidence="2">DSM 12343 / LSv54</strain>
    </source>
</reference>
<accession>Q6AJR3</accession>
<name>Q6AJR3_DESPS</name>
<dbReference type="GO" id="GO:0044780">
    <property type="term" value="P:bacterial-type flagellum assembly"/>
    <property type="evidence" value="ECO:0007669"/>
    <property type="project" value="InterPro"/>
</dbReference>
<proteinExistence type="predicted"/>
<evidence type="ECO:0000313" key="2">
    <source>
        <dbReference type="Proteomes" id="UP000000602"/>
    </source>
</evidence>
<gene>
    <name evidence="1" type="ordered locus">DP2688</name>
</gene>
<keyword evidence="2" id="KW-1185">Reference proteome</keyword>
<dbReference type="KEGG" id="dps:DP2688"/>
<dbReference type="HOGENOM" id="CLU_2081015_0_0_7"/>
<dbReference type="AlphaFoldDB" id="Q6AJR3"/>
<protein>
    <recommendedName>
        <fullName evidence="3">Flagellar protein FlgN</fullName>
    </recommendedName>
</protein>
<evidence type="ECO:0008006" key="3">
    <source>
        <dbReference type="Google" id="ProtNLM"/>
    </source>
</evidence>